<dbReference type="InterPro" id="IPR018677">
    <property type="entry name" value="DUF2157"/>
</dbReference>
<feature type="transmembrane region" description="Helical" evidence="1">
    <location>
        <begin position="232"/>
        <end position="252"/>
    </location>
</feature>
<feature type="transmembrane region" description="Helical" evidence="1">
    <location>
        <begin position="46"/>
        <end position="67"/>
    </location>
</feature>
<accession>A0A212LQ72</accession>
<dbReference type="AlphaFoldDB" id="A0A212LQ72"/>
<feature type="transmembrane region" description="Helical" evidence="1">
    <location>
        <begin position="319"/>
        <end position="338"/>
    </location>
</feature>
<feature type="transmembrane region" description="Helical" evidence="1">
    <location>
        <begin position="177"/>
        <end position="193"/>
    </location>
</feature>
<protein>
    <recommendedName>
        <fullName evidence="2">DUF2157 domain-containing protein</fullName>
    </recommendedName>
</protein>
<feature type="transmembrane region" description="Helical" evidence="1">
    <location>
        <begin position="111"/>
        <end position="132"/>
    </location>
</feature>
<feature type="transmembrane region" description="Helical" evidence="1">
    <location>
        <begin position="264"/>
        <end position="282"/>
    </location>
</feature>
<evidence type="ECO:0000259" key="2">
    <source>
        <dbReference type="Pfam" id="PF09925"/>
    </source>
</evidence>
<evidence type="ECO:0000256" key="1">
    <source>
        <dbReference type="SAM" id="Phobius"/>
    </source>
</evidence>
<feature type="domain" description="DUF2157" evidence="2">
    <location>
        <begin position="15"/>
        <end position="156"/>
    </location>
</feature>
<sequence>MDKKAIAWLYDQLPELVDKGIVSAESAERLKKHYGSVAATTGTRTFLLVFGVIGALLVGLGIILILAHNWEQLTKLNRLMISVGLLVVAQTAAGSVLWFKADSPVWRETTATLLMLMVGAAMALVGQTYHLAENADTFLRTWMLLALPLMYLMNSVSVAVLYTIGVTVWAAGGYADISNQWIWVLFGLVLPYYRNLLQNNRYANATVILSWVLTICFYFCFAAVFSQNLANLGMLIYSCLFALTYLCGVLWFSGREGWMPFRPVGLAGSIFLTFLLTFHDIWSHLQVSWNAGSGVLYLFAAVLLALVIGGMLRVRNNPGVRQFALIPCVIGAGYLVQYFDGSGIGATLILNAYMLGLSISVIAAGVRVYNLAKLNLGMFMMAALIIARFFDMDVSFIVRGVLFVLAGIGFLVANVVIVRRKAGGQHEK</sequence>
<dbReference type="EMBL" id="FMJE01000003">
    <property type="protein sequence ID" value="SCM79738.1"/>
    <property type="molecule type" value="Genomic_DNA"/>
</dbReference>
<feature type="transmembrane region" description="Helical" evidence="1">
    <location>
        <begin position="205"/>
        <end position="226"/>
    </location>
</feature>
<feature type="transmembrane region" description="Helical" evidence="1">
    <location>
        <begin position="371"/>
        <end position="390"/>
    </location>
</feature>
<gene>
    <name evidence="3" type="ORF">KL86SPO_30070</name>
</gene>
<feature type="transmembrane region" description="Helical" evidence="1">
    <location>
        <begin position="79"/>
        <end position="99"/>
    </location>
</feature>
<organism evidence="3">
    <name type="scientific">uncultured Sporomusa sp</name>
    <dbReference type="NCBI Taxonomy" id="307249"/>
    <lineage>
        <taxon>Bacteria</taxon>
        <taxon>Bacillati</taxon>
        <taxon>Bacillota</taxon>
        <taxon>Negativicutes</taxon>
        <taxon>Selenomonadales</taxon>
        <taxon>Sporomusaceae</taxon>
        <taxon>Sporomusa</taxon>
        <taxon>environmental samples</taxon>
    </lineage>
</organism>
<feature type="transmembrane region" description="Helical" evidence="1">
    <location>
        <begin position="396"/>
        <end position="418"/>
    </location>
</feature>
<feature type="transmembrane region" description="Helical" evidence="1">
    <location>
        <begin position="344"/>
        <end position="364"/>
    </location>
</feature>
<name>A0A212LQ72_9FIRM</name>
<dbReference type="Pfam" id="PF09925">
    <property type="entry name" value="DUF2157"/>
    <property type="match status" value="1"/>
</dbReference>
<keyword evidence="1" id="KW-1133">Transmembrane helix</keyword>
<feature type="transmembrane region" description="Helical" evidence="1">
    <location>
        <begin position="294"/>
        <end position="312"/>
    </location>
</feature>
<reference evidence="3" key="1">
    <citation type="submission" date="2016-08" db="EMBL/GenBank/DDBJ databases">
        <authorList>
            <person name="Seilhamer J.J."/>
        </authorList>
    </citation>
    <scope>NUCLEOTIDE SEQUENCE</scope>
    <source>
        <strain evidence="3">86</strain>
    </source>
</reference>
<feature type="transmembrane region" description="Helical" evidence="1">
    <location>
        <begin position="144"/>
        <end position="171"/>
    </location>
</feature>
<proteinExistence type="predicted"/>
<evidence type="ECO:0000313" key="3">
    <source>
        <dbReference type="EMBL" id="SCM79738.1"/>
    </source>
</evidence>
<keyword evidence="1" id="KW-0812">Transmembrane</keyword>
<dbReference type="RefSeq" id="WP_288183593.1">
    <property type="nucleotide sequence ID" value="NZ_LT608335.1"/>
</dbReference>
<keyword evidence="1" id="KW-0472">Membrane</keyword>